<evidence type="ECO:0000256" key="2">
    <source>
        <dbReference type="SAM" id="Coils"/>
    </source>
</evidence>
<comment type="caution">
    <text evidence="4">The sequence shown here is derived from an EMBL/GenBank/DDBJ whole genome shotgun (WGS) entry which is preliminary data.</text>
</comment>
<accession>A0A9Q1EYP8</accession>
<dbReference type="EMBL" id="JAINUF010000010">
    <property type="protein sequence ID" value="KAJ8347692.1"/>
    <property type="molecule type" value="Genomic_DNA"/>
</dbReference>
<dbReference type="InterPro" id="IPR051149">
    <property type="entry name" value="Spindly/BICDR_Dynein_Adapter"/>
</dbReference>
<keyword evidence="1 2" id="KW-0175">Coiled coil</keyword>
<sequence>MSRVKEWGFKSHGMELDEEFYSFDYADDLSGYQDPNELLAALKQKEEEVILAAELGNALLLENRQLKEENDKLHEQYGDKLEELEQNRHELRVKLDSCKTAWENQVAELEKDVQELTIQTERLNQALSKAERNKTQTQREHADENNRLKEQLNKAMGDSVLSASVKELELKGAVEGSGLLKSDVRSSLCPFMDSALPDLVNSSASLSRCVVPGKALEVERVLTAGLQAFKQGFGEQGRSGSRDEELISAMKEQVACLSQKNLSLEQRLEVLCQENAGLQESFADLHKRLVLQEEQGLQQTQQLADAEREVEVSRGRNQQLQEQVEQLQEEISMQEPGRGEASLLSELEQSFSNMDWSQDKEQVKEEVLSILKILLPLTDQAKTMGDSLCQESLDSTLLLLRNVAHRLTCSHAPQELNAPIVGSLRENSDLIRELRDQNSKLMAENSELKIRVENSQERELTQQAIRDRDEAIVKKNAMEAELLRCKNDMMSLNNQLLEAIQRKLELSQELEAWQDDIQVILNQQLQSQQQSERGLKKTNTNRLAFLLRSSTPKLDHRCPPSPTSSASSSSSSHISERTQALWKDWLKRGKIGQHRN</sequence>
<dbReference type="Proteomes" id="UP001152622">
    <property type="component" value="Chromosome 10"/>
</dbReference>
<protein>
    <recommendedName>
        <fullName evidence="6">Bicaudal D-related protein 1</fullName>
    </recommendedName>
</protein>
<organism evidence="4 5">
    <name type="scientific">Synaphobranchus kaupii</name>
    <name type="common">Kaup's arrowtooth eel</name>
    <dbReference type="NCBI Taxonomy" id="118154"/>
    <lineage>
        <taxon>Eukaryota</taxon>
        <taxon>Metazoa</taxon>
        <taxon>Chordata</taxon>
        <taxon>Craniata</taxon>
        <taxon>Vertebrata</taxon>
        <taxon>Euteleostomi</taxon>
        <taxon>Actinopterygii</taxon>
        <taxon>Neopterygii</taxon>
        <taxon>Teleostei</taxon>
        <taxon>Anguilliformes</taxon>
        <taxon>Synaphobranchidae</taxon>
        <taxon>Synaphobranchus</taxon>
    </lineage>
</organism>
<keyword evidence="5" id="KW-1185">Reference proteome</keyword>
<dbReference type="AlphaFoldDB" id="A0A9Q1EYP8"/>
<dbReference type="GO" id="GO:0047496">
    <property type="term" value="P:vesicle transport along microtubule"/>
    <property type="evidence" value="ECO:0007669"/>
    <property type="project" value="TreeGrafter"/>
</dbReference>
<dbReference type="PANTHER" id="PTHR32123:SF10">
    <property type="entry name" value="BICD FAMILY-LIKE CARGO ADAPTER 1-RELATED"/>
    <property type="match status" value="1"/>
</dbReference>
<feature type="coiled-coil region" evidence="2">
    <location>
        <begin position="247"/>
        <end position="330"/>
    </location>
</feature>
<dbReference type="GO" id="GO:0055107">
    <property type="term" value="P:Golgi to secretory granule transport"/>
    <property type="evidence" value="ECO:0007669"/>
    <property type="project" value="TreeGrafter"/>
</dbReference>
<evidence type="ECO:0000256" key="3">
    <source>
        <dbReference type="SAM" id="MobiDB-lite"/>
    </source>
</evidence>
<feature type="coiled-coil region" evidence="2">
    <location>
        <begin position="424"/>
        <end position="523"/>
    </location>
</feature>
<evidence type="ECO:0000313" key="5">
    <source>
        <dbReference type="Proteomes" id="UP001152622"/>
    </source>
</evidence>
<evidence type="ECO:0000256" key="1">
    <source>
        <dbReference type="ARBA" id="ARBA00023054"/>
    </source>
</evidence>
<feature type="coiled-coil region" evidence="2">
    <location>
        <begin position="56"/>
        <end position="158"/>
    </location>
</feature>
<evidence type="ECO:0008006" key="6">
    <source>
        <dbReference type="Google" id="ProtNLM"/>
    </source>
</evidence>
<name>A0A9Q1EYP8_SYNKA</name>
<proteinExistence type="predicted"/>
<evidence type="ECO:0000313" key="4">
    <source>
        <dbReference type="EMBL" id="KAJ8347692.1"/>
    </source>
</evidence>
<feature type="compositionally biased region" description="Low complexity" evidence="3">
    <location>
        <begin position="563"/>
        <end position="572"/>
    </location>
</feature>
<dbReference type="OrthoDB" id="9451547at2759"/>
<reference evidence="4" key="1">
    <citation type="journal article" date="2023" name="Science">
        <title>Genome structures resolve the early diversification of teleost fishes.</title>
        <authorList>
            <person name="Parey E."/>
            <person name="Louis A."/>
            <person name="Montfort J."/>
            <person name="Bouchez O."/>
            <person name="Roques C."/>
            <person name="Iampietro C."/>
            <person name="Lluch J."/>
            <person name="Castinel A."/>
            <person name="Donnadieu C."/>
            <person name="Desvignes T."/>
            <person name="Floi Bucao C."/>
            <person name="Jouanno E."/>
            <person name="Wen M."/>
            <person name="Mejri S."/>
            <person name="Dirks R."/>
            <person name="Jansen H."/>
            <person name="Henkel C."/>
            <person name="Chen W.J."/>
            <person name="Zahm M."/>
            <person name="Cabau C."/>
            <person name="Klopp C."/>
            <person name="Thompson A.W."/>
            <person name="Robinson-Rechavi M."/>
            <person name="Braasch I."/>
            <person name="Lecointre G."/>
            <person name="Bobe J."/>
            <person name="Postlethwait J.H."/>
            <person name="Berthelot C."/>
            <person name="Roest Crollius H."/>
            <person name="Guiguen Y."/>
        </authorList>
    </citation>
    <scope>NUCLEOTIDE SEQUENCE</scope>
    <source>
        <strain evidence="4">WJC10195</strain>
    </source>
</reference>
<feature type="region of interest" description="Disordered" evidence="3">
    <location>
        <begin position="549"/>
        <end position="575"/>
    </location>
</feature>
<dbReference type="PANTHER" id="PTHR32123">
    <property type="entry name" value="BICD FAMILY-LIKE CARGO ADAPTER"/>
    <property type="match status" value="1"/>
</dbReference>
<gene>
    <name evidence="4" type="ORF">SKAU_G00262810</name>
</gene>